<protein>
    <submittedName>
        <fullName evidence="11">Poly(A) polymerase</fullName>
        <ecNumber evidence="11">2.7.7.19</ecNumber>
    </submittedName>
</protein>
<evidence type="ECO:0000256" key="2">
    <source>
        <dbReference type="ARBA" id="ARBA00022679"/>
    </source>
</evidence>
<evidence type="ECO:0000256" key="8">
    <source>
        <dbReference type="RuleBase" id="RU003953"/>
    </source>
</evidence>
<comment type="cofactor">
    <cofactor evidence="1">
        <name>Mg(2+)</name>
        <dbReference type="ChEBI" id="CHEBI:18420"/>
    </cofactor>
</comment>
<evidence type="ECO:0000313" key="11">
    <source>
        <dbReference type="EMBL" id="MBB5659884.1"/>
    </source>
</evidence>
<feature type="domain" description="tRNA nucleotidyltransferase/poly(A) polymerase RNA and SrmB- binding" evidence="10">
    <location>
        <begin position="193"/>
        <end position="243"/>
    </location>
</feature>
<dbReference type="Pfam" id="PF01743">
    <property type="entry name" value="PolyA_pol"/>
    <property type="match status" value="1"/>
</dbReference>
<dbReference type="PANTHER" id="PTHR46173">
    <property type="entry name" value="CCA TRNA NUCLEOTIDYLTRANSFERASE 1, MITOCHONDRIAL"/>
    <property type="match status" value="1"/>
</dbReference>
<evidence type="ECO:0000256" key="7">
    <source>
        <dbReference type="ARBA" id="ARBA00022842"/>
    </source>
</evidence>
<dbReference type="EMBL" id="JACIJB010000001">
    <property type="protein sequence ID" value="MBB5659884.1"/>
    <property type="molecule type" value="Genomic_DNA"/>
</dbReference>
<keyword evidence="6" id="KW-0547">Nucleotide-binding</keyword>
<dbReference type="Gene3D" id="3.30.460.10">
    <property type="entry name" value="Beta Polymerase, domain 2"/>
    <property type="match status" value="1"/>
</dbReference>
<dbReference type="Proteomes" id="UP000548978">
    <property type="component" value="Unassembled WGS sequence"/>
</dbReference>
<dbReference type="InterPro" id="IPR002646">
    <property type="entry name" value="PolA_pol_head_dom"/>
</dbReference>
<organism evidence="11 12">
    <name type="scientific">Brevundimonas halotolerans</name>
    <dbReference type="NCBI Taxonomy" id="69670"/>
    <lineage>
        <taxon>Bacteria</taxon>
        <taxon>Pseudomonadati</taxon>
        <taxon>Pseudomonadota</taxon>
        <taxon>Alphaproteobacteria</taxon>
        <taxon>Caulobacterales</taxon>
        <taxon>Caulobacteraceae</taxon>
        <taxon>Brevundimonas</taxon>
    </lineage>
</organism>
<comment type="caution">
    <text evidence="11">The sequence shown here is derived from an EMBL/GenBank/DDBJ whole genome shotgun (WGS) entry which is preliminary data.</text>
</comment>
<dbReference type="OrthoDB" id="9805698at2"/>
<dbReference type="GO" id="GO:1990817">
    <property type="term" value="F:poly(A) RNA polymerase activity"/>
    <property type="evidence" value="ECO:0007669"/>
    <property type="project" value="UniProtKB-EC"/>
</dbReference>
<keyword evidence="12" id="KW-1185">Reference proteome</keyword>
<feature type="domain" description="Poly A polymerase head" evidence="9">
    <location>
        <begin position="33"/>
        <end position="155"/>
    </location>
</feature>
<dbReference type="AlphaFoldDB" id="A0A7W9A1W5"/>
<dbReference type="GO" id="GO:0000166">
    <property type="term" value="F:nucleotide binding"/>
    <property type="evidence" value="ECO:0007669"/>
    <property type="project" value="UniProtKB-KW"/>
</dbReference>
<gene>
    <name evidence="11" type="ORF">FHS65_000602</name>
</gene>
<dbReference type="Pfam" id="PF12627">
    <property type="entry name" value="PolyA_pol_RNAbd"/>
    <property type="match status" value="1"/>
</dbReference>
<dbReference type="InterPro" id="IPR043519">
    <property type="entry name" value="NT_sf"/>
</dbReference>
<evidence type="ECO:0000256" key="4">
    <source>
        <dbReference type="ARBA" id="ARBA00022695"/>
    </source>
</evidence>
<accession>A0A7W9A1W5</accession>
<evidence type="ECO:0000313" key="12">
    <source>
        <dbReference type="Proteomes" id="UP000548978"/>
    </source>
</evidence>
<dbReference type="RefSeq" id="WP_123287270.1">
    <property type="nucleotide sequence ID" value="NZ_JACIJB010000001.1"/>
</dbReference>
<evidence type="ECO:0000256" key="3">
    <source>
        <dbReference type="ARBA" id="ARBA00022694"/>
    </source>
</evidence>
<dbReference type="InterPro" id="IPR050264">
    <property type="entry name" value="Bact_CCA-adding_enz_type3_sf"/>
</dbReference>
<dbReference type="SUPFAM" id="SSF81301">
    <property type="entry name" value="Nucleotidyltransferase"/>
    <property type="match status" value="1"/>
</dbReference>
<dbReference type="GO" id="GO:0046872">
    <property type="term" value="F:metal ion binding"/>
    <property type="evidence" value="ECO:0007669"/>
    <property type="project" value="UniProtKB-KW"/>
</dbReference>
<keyword evidence="7" id="KW-0460">Magnesium</keyword>
<keyword evidence="5" id="KW-0479">Metal-binding</keyword>
<evidence type="ECO:0000256" key="5">
    <source>
        <dbReference type="ARBA" id="ARBA00022723"/>
    </source>
</evidence>
<dbReference type="InterPro" id="IPR032828">
    <property type="entry name" value="PolyA_RNA-bd"/>
</dbReference>
<keyword evidence="8" id="KW-0694">RNA-binding</keyword>
<comment type="similarity">
    <text evidence="8">Belongs to the tRNA nucleotidyltransferase/poly(A) polymerase family.</text>
</comment>
<proteinExistence type="inferred from homology"/>
<evidence type="ECO:0000259" key="10">
    <source>
        <dbReference type="Pfam" id="PF12627"/>
    </source>
</evidence>
<keyword evidence="4 11" id="KW-0548">Nucleotidyltransferase</keyword>
<reference evidence="11 12" key="1">
    <citation type="submission" date="2020-08" db="EMBL/GenBank/DDBJ databases">
        <title>Genomic Encyclopedia of Type Strains, Phase IV (KMG-IV): sequencing the most valuable type-strain genomes for metagenomic binning, comparative biology and taxonomic classification.</title>
        <authorList>
            <person name="Goeker M."/>
        </authorList>
    </citation>
    <scope>NUCLEOTIDE SEQUENCE [LARGE SCALE GENOMIC DNA]</scope>
    <source>
        <strain evidence="11 12">DSM 24448</strain>
    </source>
</reference>
<evidence type="ECO:0000256" key="6">
    <source>
        <dbReference type="ARBA" id="ARBA00022741"/>
    </source>
</evidence>
<dbReference type="EC" id="2.7.7.19" evidence="11"/>
<sequence>MSAPSLADAPWLTAAATRKVIAALEAEGGPDVARFVGGCVRNSLMGRPVDDVDIATRLQPEAVMAALKAAGLKAVPTGLDHGTVTAVADSQPFEITTLRRDVTTDGRRATVAFIPDWAEDAGRRDFHINALYADGEGRVFDPTGRGLADIAARRVAFVGDAGRRIREDRLRILRFFRFHAWYGAGDPDAAGLAACVEEAGGLSELSAERVSKELLKLLAASDPVPTVEVMAHTGILAHLLLEARTLEAFRAMAAVTGDPLLRLSSLLPASAEALDAAARGLRLSNREMARLQGLIGPKLDLETLADRQVRALVYGEGRQAAGDRLVQALSRKPEQRGRYDALVDLVQTWSVPRLPVGGREVAALGVAPGPETGALLKAFEADWVAEDFPETGHVERLKALRDQREG</sequence>
<keyword evidence="3" id="KW-0819">tRNA processing</keyword>
<dbReference type="CDD" id="cd05398">
    <property type="entry name" value="NT_ClassII-CCAase"/>
    <property type="match status" value="1"/>
</dbReference>
<dbReference type="PANTHER" id="PTHR46173:SF1">
    <property type="entry name" value="CCA TRNA NUCLEOTIDYLTRANSFERASE 1, MITOCHONDRIAL"/>
    <property type="match status" value="1"/>
</dbReference>
<dbReference type="Gene3D" id="1.10.3090.10">
    <property type="entry name" value="cca-adding enzyme, domain 2"/>
    <property type="match status" value="1"/>
</dbReference>
<name>A0A7W9A1W5_9CAUL</name>
<evidence type="ECO:0000256" key="1">
    <source>
        <dbReference type="ARBA" id="ARBA00001946"/>
    </source>
</evidence>
<dbReference type="SUPFAM" id="SSF81891">
    <property type="entry name" value="Poly A polymerase C-terminal region-like"/>
    <property type="match status" value="1"/>
</dbReference>
<dbReference type="GO" id="GO:0008033">
    <property type="term" value="P:tRNA processing"/>
    <property type="evidence" value="ECO:0007669"/>
    <property type="project" value="UniProtKB-KW"/>
</dbReference>
<keyword evidence="2 8" id="KW-0808">Transferase</keyword>
<evidence type="ECO:0000259" key="9">
    <source>
        <dbReference type="Pfam" id="PF01743"/>
    </source>
</evidence>
<dbReference type="GO" id="GO:0000049">
    <property type="term" value="F:tRNA binding"/>
    <property type="evidence" value="ECO:0007669"/>
    <property type="project" value="TreeGrafter"/>
</dbReference>